<dbReference type="EMBL" id="AP024485">
    <property type="protein sequence ID" value="BCS87104.1"/>
    <property type="molecule type" value="Genomic_DNA"/>
</dbReference>
<protein>
    <submittedName>
        <fullName evidence="1">Uncharacterized protein</fullName>
    </submittedName>
</protein>
<evidence type="ECO:0000313" key="1">
    <source>
        <dbReference type="EMBL" id="BCS87104.1"/>
    </source>
</evidence>
<dbReference type="Proteomes" id="UP001053296">
    <property type="component" value="Chromosome"/>
</dbReference>
<sequence length="257" mass="29489">MSNIEDFADQLHQSVVTDMAESYFGARKDLESTTAAFYSLVDDLKKTIPSLFQAIARLHALLLDSESKDDFYTALGMVPSDIPDCVVSPEPQGEQPFALTMRGRYIKCVRMAYEDLYCISEEYLNGRYYDNPEQPGRKLRTIHYLRIKALAEHINYRVQRINDDMSTTAILRHVKELDPVQMSKERIMGDVCLMEGCELDMDMCFTPIDFTHLELPEIVELPKPQKVKGCIVQWCKILYASRKEDIATAMSSLYLTD</sequence>
<name>A0ABM9SDI6_9BACT</name>
<keyword evidence="2" id="KW-1185">Reference proteome</keyword>
<evidence type="ECO:0000313" key="2">
    <source>
        <dbReference type="Proteomes" id="UP001053296"/>
    </source>
</evidence>
<reference evidence="1" key="1">
    <citation type="journal article" date="2022" name="Arch. Microbiol.">
        <title>Pseudodesulfovibrio sediminis sp. nov., a mesophilic and neutrophilic sulfate-reducing bacterium isolated from sediment of a brackish lake.</title>
        <authorList>
            <person name="Takahashi A."/>
            <person name="Kojima H."/>
            <person name="Watanabe M."/>
            <person name="Fukui M."/>
        </authorList>
    </citation>
    <scope>NUCLEOTIDE SEQUENCE</scope>
    <source>
        <strain evidence="1">SF6</strain>
    </source>
</reference>
<proteinExistence type="predicted"/>
<organism evidence="1 2">
    <name type="scientific">Pseudodesulfovibrio sediminis</name>
    <dbReference type="NCBI Taxonomy" id="2810563"/>
    <lineage>
        <taxon>Bacteria</taxon>
        <taxon>Pseudomonadati</taxon>
        <taxon>Thermodesulfobacteriota</taxon>
        <taxon>Desulfovibrionia</taxon>
        <taxon>Desulfovibrionales</taxon>
        <taxon>Desulfovibrionaceae</taxon>
    </lineage>
</organism>
<gene>
    <name evidence="1" type="ORF">PSDVSF_03460</name>
</gene>
<accession>A0ABM9SDI6</accession>